<protein>
    <submittedName>
        <fullName evidence="3">DUF5821 family protein</fullName>
    </submittedName>
</protein>
<dbReference type="AlphaFoldDB" id="A0ABD5XPZ7"/>
<comment type="caution">
    <text evidence="3">The sequence shown here is derived from an EMBL/GenBank/DDBJ whole genome shotgun (WGS) entry which is preliminary data.</text>
</comment>
<dbReference type="EMBL" id="JBHSZG010000001">
    <property type="protein sequence ID" value="MFC7137223.1"/>
    <property type="molecule type" value="Genomic_DNA"/>
</dbReference>
<organism evidence="3 4">
    <name type="scientific">Halobaculum litoreum</name>
    <dbReference type="NCBI Taxonomy" id="3031998"/>
    <lineage>
        <taxon>Archaea</taxon>
        <taxon>Methanobacteriati</taxon>
        <taxon>Methanobacteriota</taxon>
        <taxon>Stenosarchaea group</taxon>
        <taxon>Halobacteria</taxon>
        <taxon>Halobacteriales</taxon>
        <taxon>Haloferacaceae</taxon>
        <taxon>Halobaculum</taxon>
    </lineage>
</organism>
<dbReference type="RefSeq" id="WP_284013644.1">
    <property type="nucleotide sequence ID" value="NZ_CP126156.1"/>
</dbReference>
<evidence type="ECO:0000259" key="2">
    <source>
        <dbReference type="Pfam" id="PF23336"/>
    </source>
</evidence>
<sequence>MTTRSPSELVRESIAGAERALLVGPGPATVRALVAELRDRRTGDAPPPQSVRLLCTPETVDAALDDFLVAADAADAMEAGRLAVRTAAVESSLAIVDGRAMAQFSLPAAGPAPATVLGASGGGAVDGPLAAAYEDRWDGADEVSVDTPGRETVLDTFADRWPDAAPDLAALFDAVGPGTGDEPLDHVTACTLVAARNRLLAMRLGDWAESVGVSSRTEVARAKARLVDAGVVDTVREPVGVGRPRHRLVPADDRLADADPSELHAAVGVDLRG</sequence>
<dbReference type="Pfam" id="PF23336">
    <property type="entry name" value="HTH_TbsP_C"/>
    <property type="match status" value="1"/>
</dbReference>
<dbReference type="Pfam" id="PF19138">
    <property type="entry name" value="TbsP_N"/>
    <property type="match status" value="1"/>
</dbReference>
<keyword evidence="4" id="KW-1185">Reference proteome</keyword>
<feature type="domain" description="Transcriptional regulator TbsP N-terminal" evidence="1">
    <location>
        <begin position="7"/>
        <end position="148"/>
    </location>
</feature>
<gene>
    <name evidence="3" type="ORF">ACFQRB_13800</name>
</gene>
<proteinExistence type="predicted"/>
<reference evidence="3 4" key="1">
    <citation type="journal article" date="2019" name="Int. J. Syst. Evol. Microbiol.">
        <title>The Global Catalogue of Microorganisms (GCM) 10K type strain sequencing project: providing services to taxonomists for standard genome sequencing and annotation.</title>
        <authorList>
            <consortium name="The Broad Institute Genomics Platform"/>
            <consortium name="The Broad Institute Genome Sequencing Center for Infectious Disease"/>
            <person name="Wu L."/>
            <person name="Ma J."/>
        </authorList>
    </citation>
    <scope>NUCLEOTIDE SEQUENCE [LARGE SCALE GENOMIC DNA]</scope>
    <source>
        <strain evidence="3 4">DT92</strain>
    </source>
</reference>
<name>A0ABD5XPZ7_9EURY</name>
<accession>A0ABD5XPZ7</accession>
<dbReference type="Proteomes" id="UP001596368">
    <property type="component" value="Unassembled WGS sequence"/>
</dbReference>
<evidence type="ECO:0000313" key="4">
    <source>
        <dbReference type="Proteomes" id="UP001596368"/>
    </source>
</evidence>
<feature type="domain" description="Transcriptional regulator TbsP-like C-terminal" evidence="2">
    <location>
        <begin position="152"/>
        <end position="266"/>
    </location>
</feature>
<evidence type="ECO:0000259" key="1">
    <source>
        <dbReference type="Pfam" id="PF19138"/>
    </source>
</evidence>
<evidence type="ECO:0000313" key="3">
    <source>
        <dbReference type="EMBL" id="MFC7137223.1"/>
    </source>
</evidence>
<dbReference type="InterPro" id="IPR056163">
    <property type="entry name" value="TbsP_C"/>
</dbReference>
<dbReference type="InterPro" id="IPR043859">
    <property type="entry name" value="TbsP-like_N"/>
</dbReference>
<dbReference type="GeneID" id="81120786"/>